<comment type="caution">
    <text evidence="2">The sequence shown here is derived from an EMBL/GenBank/DDBJ whole genome shotgun (WGS) entry which is preliminary data.</text>
</comment>
<dbReference type="Proteomes" id="UP001378960">
    <property type="component" value="Unassembled WGS sequence"/>
</dbReference>
<gene>
    <name evidence="2" type="ORF">DAPK24_010480</name>
</gene>
<name>A0AAV5R0G0_PICKL</name>
<keyword evidence="1" id="KW-0812">Transmembrane</keyword>
<evidence type="ECO:0000313" key="2">
    <source>
        <dbReference type="EMBL" id="GMM44473.1"/>
    </source>
</evidence>
<sequence>MAKKGNLDYTYGETTNKVVNKINDDDGDDKNSDDLIIGSRKSSLIKTQKKKDEEIERRNRIRAKVKKGKYFGYEEILEKELNEGEEGNEEGFEVFDESKWIKFIGFLTVRIVSPLLLILHALSVGLVLWLVYQFDFSDKGTLSKSNAMPWIMGTLSFNVFLVHYVSKSVFKNTYYKRRPVPL</sequence>
<evidence type="ECO:0000256" key="1">
    <source>
        <dbReference type="SAM" id="Phobius"/>
    </source>
</evidence>
<keyword evidence="3" id="KW-1185">Reference proteome</keyword>
<dbReference type="AlphaFoldDB" id="A0AAV5R0G0"/>
<keyword evidence="1" id="KW-1133">Transmembrane helix</keyword>
<keyword evidence="1" id="KW-0472">Membrane</keyword>
<organism evidence="2 3">
    <name type="scientific">Pichia kluyveri</name>
    <name type="common">Yeast</name>
    <dbReference type="NCBI Taxonomy" id="36015"/>
    <lineage>
        <taxon>Eukaryota</taxon>
        <taxon>Fungi</taxon>
        <taxon>Dikarya</taxon>
        <taxon>Ascomycota</taxon>
        <taxon>Saccharomycotina</taxon>
        <taxon>Pichiomycetes</taxon>
        <taxon>Pichiales</taxon>
        <taxon>Pichiaceae</taxon>
        <taxon>Pichia</taxon>
    </lineage>
</organism>
<evidence type="ECO:0000313" key="3">
    <source>
        <dbReference type="Proteomes" id="UP001378960"/>
    </source>
</evidence>
<feature type="transmembrane region" description="Helical" evidence="1">
    <location>
        <begin position="147"/>
        <end position="166"/>
    </location>
</feature>
<proteinExistence type="predicted"/>
<accession>A0AAV5R0G0</accession>
<feature type="transmembrane region" description="Helical" evidence="1">
    <location>
        <begin position="107"/>
        <end position="132"/>
    </location>
</feature>
<protein>
    <submittedName>
        <fullName evidence="2">Uncharacterized protein</fullName>
    </submittedName>
</protein>
<dbReference type="EMBL" id="BTGB01000001">
    <property type="protein sequence ID" value="GMM44473.1"/>
    <property type="molecule type" value="Genomic_DNA"/>
</dbReference>
<reference evidence="2 3" key="1">
    <citation type="journal article" date="2023" name="Elife">
        <title>Identification of key yeast species and microbe-microbe interactions impacting larval growth of Drosophila in the wild.</title>
        <authorList>
            <person name="Mure A."/>
            <person name="Sugiura Y."/>
            <person name="Maeda R."/>
            <person name="Honda K."/>
            <person name="Sakurai N."/>
            <person name="Takahashi Y."/>
            <person name="Watada M."/>
            <person name="Katoh T."/>
            <person name="Gotoh A."/>
            <person name="Gotoh Y."/>
            <person name="Taniguchi I."/>
            <person name="Nakamura K."/>
            <person name="Hayashi T."/>
            <person name="Katayama T."/>
            <person name="Uemura T."/>
            <person name="Hattori Y."/>
        </authorList>
    </citation>
    <scope>NUCLEOTIDE SEQUENCE [LARGE SCALE GENOMIC DNA]</scope>
    <source>
        <strain evidence="2 3">PK-24</strain>
    </source>
</reference>